<comment type="caution">
    <text evidence="1">The sequence shown here is derived from an EMBL/GenBank/DDBJ whole genome shotgun (WGS) entry which is preliminary data.</text>
</comment>
<feature type="non-terminal residue" evidence="1">
    <location>
        <position position="74"/>
    </location>
</feature>
<sequence length="74" mass="7855">DRSLLGTPWCPVLFRGSGDATLPLRKLGGVSESRGPAAQGGRVTLAATTMNAFKVTKSWMKFSETRTTSDSTGH</sequence>
<accession>A0AA35X6H4</accession>
<gene>
    <name evidence="1" type="ORF">GBAR_LOCUS23012</name>
</gene>
<keyword evidence="2" id="KW-1185">Reference proteome</keyword>
<organism evidence="1 2">
    <name type="scientific">Geodia barretti</name>
    <name type="common">Barrett's horny sponge</name>
    <dbReference type="NCBI Taxonomy" id="519541"/>
    <lineage>
        <taxon>Eukaryota</taxon>
        <taxon>Metazoa</taxon>
        <taxon>Porifera</taxon>
        <taxon>Demospongiae</taxon>
        <taxon>Heteroscleromorpha</taxon>
        <taxon>Tetractinellida</taxon>
        <taxon>Astrophorina</taxon>
        <taxon>Geodiidae</taxon>
        <taxon>Geodia</taxon>
    </lineage>
</organism>
<dbReference type="Proteomes" id="UP001174909">
    <property type="component" value="Unassembled WGS sequence"/>
</dbReference>
<protein>
    <submittedName>
        <fullName evidence="1">Uncharacterized protein</fullName>
    </submittedName>
</protein>
<name>A0AA35X6H4_GEOBA</name>
<dbReference type="AlphaFoldDB" id="A0AA35X6H4"/>
<reference evidence="1" key="1">
    <citation type="submission" date="2023-03" db="EMBL/GenBank/DDBJ databases">
        <authorList>
            <person name="Steffen K."/>
            <person name="Cardenas P."/>
        </authorList>
    </citation>
    <scope>NUCLEOTIDE SEQUENCE</scope>
</reference>
<evidence type="ECO:0000313" key="1">
    <source>
        <dbReference type="EMBL" id="CAI8041381.1"/>
    </source>
</evidence>
<proteinExistence type="predicted"/>
<feature type="non-terminal residue" evidence="1">
    <location>
        <position position="1"/>
    </location>
</feature>
<dbReference type="EMBL" id="CASHTH010003185">
    <property type="protein sequence ID" value="CAI8041381.1"/>
    <property type="molecule type" value="Genomic_DNA"/>
</dbReference>
<evidence type="ECO:0000313" key="2">
    <source>
        <dbReference type="Proteomes" id="UP001174909"/>
    </source>
</evidence>